<gene>
    <name evidence="2" type="ORF">RIF29_14248</name>
</gene>
<keyword evidence="1" id="KW-0472">Membrane</keyword>
<reference evidence="2 3" key="1">
    <citation type="submission" date="2024-01" db="EMBL/GenBank/DDBJ databases">
        <title>The genomes of 5 underutilized Papilionoideae crops provide insights into root nodulation and disease resistanc.</title>
        <authorList>
            <person name="Yuan L."/>
        </authorList>
    </citation>
    <scope>NUCLEOTIDE SEQUENCE [LARGE SCALE GENOMIC DNA]</scope>
    <source>
        <strain evidence="2">ZHUSHIDOU_FW_LH</strain>
        <tissue evidence="2">Leaf</tissue>
    </source>
</reference>
<dbReference type="EMBL" id="JAYWIO010000003">
    <property type="protein sequence ID" value="KAK7273199.1"/>
    <property type="molecule type" value="Genomic_DNA"/>
</dbReference>
<sequence>MEFQVLVVLVFLCYIMIQILFVVLFVLFTSSVDIMVYDAMILIISCGLVLTQALNSSFMCFVLRHSPLFPLVSWVGLRCPTSSFKLLLGYF</sequence>
<feature type="transmembrane region" description="Helical" evidence="1">
    <location>
        <begin position="7"/>
        <end position="28"/>
    </location>
</feature>
<name>A0AAN9FCZ2_CROPI</name>
<keyword evidence="1" id="KW-0812">Transmembrane</keyword>
<keyword evidence="1" id="KW-1133">Transmembrane helix</keyword>
<accession>A0AAN9FCZ2</accession>
<evidence type="ECO:0000313" key="2">
    <source>
        <dbReference type="EMBL" id="KAK7273199.1"/>
    </source>
</evidence>
<comment type="caution">
    <text evidence="2">The sequence shown here is derived from an EMBL/GenBank/DDBJ whole genome shotgun (WGS) entry which is preliminary data.</text>
</comment>
<organism evidence="2 3">
    <name type="scientific">Crotalaria pallida</name>
    <name type="common">Smooth rattlebox</name>
    <name type="synonym">Crotalaria striata</name>
    <dbReference type="NCBI Taxonomy" id="3830"/>
    <lineage>
        <taxon>Eukaryota</taxon>
        <taxon>Viridiplantae</taxon>
        <taxon>Streptophyta</taxon>
        <taxon>Embryophyta</taxon>
        <taxon>Tracheophyta</taxon>
        <taxon>Spermatophyta</taxon>
        <taxon>Magnoliopsida</taxon>
        <taxon>eudicotyledons</taxon>
        <taxon>Gunneridae</taxon>
        <taxon>Pentapetalae</taxon>
        <taxon>rosids</taxon>
        <taxon>fabids</taxon>
        <taxon>Fabales</taxon>
        <taxon>Fabaceae</taxon>
        <taxon>Papilionoideae</taxon>
        <taxon>50 kb inversion clade</taxon>
        <taxon>genistoids sensu lato</taxon>
        <taxon>core genistoids</taxon>
        <taxon>Crotalarieae</taxon>
        <taxon>Crotalaria</taxon>
    </lineage>
</organism>
<feature type="transmembrane region" description="Helical" evidence="1">
    <location>
        <begin position="34"/>
        <end position="54"/>
    </location>
</feature>
<proteinExistence type="predicted"/>
<evidence type="ECO:0000313" key="3">
    <source>
        <dbReference type="Proteomes" id="UP001372338"/>
    </source>
</evidence>
<keyword evidence="3" id="KW-1185">Reference proteome</keyword>
<dbReference type="AlphaFoldDB" id="A0AAN9FCZ2"/>
<evidence type="ECO:0000256" key="1">
    <source>
        <dbReference type="SAM" id="Phobius"/>
    </source>
</evidence>
<protein>
    <submittedName>
        <fullName evidence="2">Uncharacterized protein</fullName>
    </submittedName>
</protein>
<dbReference type="Proteomes" id="UP001372338">
    <property type="component" value="Unassembled WGS sequence"/>
</dbReference>